<dbReference type="PROSITE" id="PS00060">
    <property type="entry name" value="ADH_IRON_2"/>
    <property type="match status" value="1"/>
</dbReference>
<comment type="similarity">
    <text evidence="1">Belongs to the iron-containing alcohol dehydrogenase family.</text>
</comment>
<organism evidence="6 7">
    <name type="scientific">Caminicella sporogenes DSM 14501</name>
    <dbReference type="NCBI Taxonomy" id="1121266"/>
    <lineage>
        <taxon>Bacteria</taxon>
        <taxon>Bacillati</taxon>
        <taxon>Bacillota</taxon>
        <taxon>Clostridia</taxon>
        <taxon>Peptostreptococcales</taxon>
        <taxon>Caminicellaceae</taxon>
        <taxon>Caminicella</taxon>
    </lineage>
</organism>
<evidence type="ECO:0000256" key="2">
    <source>
        <dbReference type="ARBA" id="ARBA00023002"/>
    </source>
</evidence>
<name>A0A1M6PH16_9FIRM</name>
<evidence type="ECO:0000259" key="5">
    <source>
        <dbReference type="Pfam" id="PF25137"/>
    </source>
</evidence>
<evidence type="ECO:0000256" key="1">
    <source>
        <dbReference type="ARBA" id="ARBA00007358"/>
    </source>
</evidence>
<reference evidence="6 7" key="1">
    <citation type="submission" date="2016-11" db="EMBL/GenBank/DDBJ databases">
        <authorList>
            <person name="Jaros S."/>
            <person name="Januszkiewicz K."/>
            <person name="Wedrychowicz H."/>
        </authorList>
    </citation>
    <scope>NUCLEOTIDE SEQUENCE [LARGE SCALE GENOMIC DNA]</scope>
    <source>
        <strain evidence="6 7">DSM 14501</strain>
    </source>
</reference>
<dbReference type="InterPro" id="IPR018211">
    <property type="entry name" value="ADH_Fe_CS"/>
</dbReference>
<keyword evidence="7" id="KW-1185">Reference proteome</keyword>
<dbReference type="InterPro" id="IPR056798">
    <property type="entry name" value="ADH_Fe_C"/>
</dbReference>
<proteinExistence type="inferred from homology"/>
<feature type="domain" description="Alcohol dehydrogenase iron-type/glycerol dehydrogenase GldA" evidence="4">
    <location>
        <begin position="25"/>
        <end position="165"/>
    </location>
</feature>
<dbReference type="GO" id="GO:0004022">
    <property type="term" value="F:alcohol dehydrogenase (NAD+) activity"/>
    <property type="evidence" value="ECO:0007669"/>
    <property type="project" value="TreeGrafter"/>
</dbReference>
<keyword evidence="2" id="KW-0560">Oxidoreductase</keyword>
<evidence type="ECO:0000259" key="4">
    <source>
        <dbReference type="Pfam" id="PF00465"/>
    </source>
</evidence>
<dbReference type="Pfam" id="PF25137">
    <property type="entry name" value="ADH_Fe_C"/>
    <property type="match status" value="1"/>
</dbReference>
<protein>
    <submittedName>
        <fullName evidence="6">4-hydroxybutyrate dehydrogenase</fullName>
    </submittedName>
</protein>
<dbReference type="EMBL" id="FRAJ01000008">
    <property type="protein sequence ID" value="SHK07212.1"/>
    <property type="molecule type" value="Genomic_DNA"/>
</dbReference>
<gene>
    <name evidence="6" type="ORF">SAMN02745883_01203</name>
</gene>
<evidence type="ECO:0000256" key="3">
    <source>
        <dbReference type="ARBA" id="ARBA00023027"/>
    </source>
</evidence>
<evidence type="ECO:0000313" key="7">
    <source>
        <dbReference type="Proteomes" id="UP000184082"/>
    </source>
</evidence>
<dbReference type="STRING" id="1121266.SAMN02745883_01203"/>
<dbReference type="GO" id="GO:0046872">
    <property type="term" value="F:metal ion binding"/>
    <property type="evidence" value="ECO:0007669"/>
    <property type="project" value="InterPro"/>
</dbReference>
<evidence type="ECO:0000313" key="6">
    <source>
        <dbReference type="EMBL" id="SHK07212.1"/>
    </source>
</evidence>
<dbReference type="Gene3D" id="3.40.50.1970">
    <property type="match status" value="1"/>
</dbReference>
<accession>A0A1M6PH16</accession>
<dbReference type="Gene3D" id="1.20.1090.10">
    <property type="entry name" value="Dehydroquinate synthase-like - alpha domain"/>
    <property type="match status" value="1"/>
</dbReference>
<dbReference type="Proteomes" id="UP000184082">
    <property type="component" value="Unassembled WGS sequence"/>
</dbReference>
<dbReference type="PANTHER" id="PTHR11496:SF102">
    <property type="entry name" value="ALCOHOL DEHYDROGENASE 4"/>
    <property type="match status" value="1"/>
</dbReference>
<dbReference type="InterPro" id="IPR039697">
    <property type="entry name" value="Alcohol_dehydrogenase_Fe"/>
</dbReference>
<feature type="domain" description="Fe-containing alcohol dehydrogenase-like C-terminal" evidence="5">
    <location>
        <begin position="177"/>
        <end position="372"/>
    </location>
</feature>
<dbReference type="InterPro" id="IPR001670">
    <property type="entry name" value="ADH_Fe/GldA"/>
</dbReference>
<dbReference type="SUPFAM" id="SSF56796">
    <property type="entry name" value="Dehydroquinate synthase-like"/>
    <property type="match status" value="1"/>
</dbReference>
<dbReference type="AlphaFoldDB" id="A0A1M6PH16"/>
<dbReference type="PANTHER" id="PTHR11496">
    <property type="entry name" value="ALCOHOL DEHYDROGENASE"/>
    <property type="match status" value="1"/>
</dbReference>
<keyword evidence="3" id="KW-0520">NAD</keyword>
<sequence length="372" mass="42248">MKALEIKPIIHKFNTFEEFLCEFHLNEKDLVLTNEFLYKSFMKELNTKANFIFQEKYGKGEPSDEMIDKIINDAKKYDYNRVIAIGGGSIIDIAKLLVVKDAKSALELFEKKIPIVKEKELIIIPTTCGTGSEVTNITISEIKSKKTKMGLASDELYADYAVLIPEIVKGLPYKFFVTSSVDALIHALESYVSPKSTCFTELFAVKAIELILEGYMEIIEKGPEHRINIIENFVIGSNYAGIAFGNTGVGAVHAMSYPLGGTYHIPHGEANYLMFTEVFETYNRLKPEGKIKNINAILRKILKIGESKNVYEALAEVLDKLLERKPLREYGMKESEIESFTDSVIKSQQRLLINNYVSLSRENMIDIYRKLY</sequence>
<dbReference type="CDD" id="cd14860">
    <property type="entry name" value="4HBD_NAD"/>
    <property type="match status" value="1"/>
</dbReference>
<dbReference type="Pfam" id="PF00465">
    <property type="entry name" value="Fe-ADH"/>
    <property type="match status" value="1"/>
</dbReference>